<dbReference type="Gene3D" id="3.30.1330.180">
    <property type="entry name" value="Cyanuric acid hydrolase/Barbiturase, RU B"/>
    <property type="match status" value="1"/>
</dbReference>
<name>A0A1A6C063_9GAMM</name>
<dbReference type="EC" id="3.5.2.-" evidence="3"/>
<evidence type="ECO:0000256" key="2">
    <source>
        <dbReference type="ARBA" id="ARBA00022801"/>
    </source>
</evidence>
<comment type="similarity">
    <text evidence="1 3">Belongs to the cyclic amide hydrolase (CyAH) family.</text>
</comment>
<dbReference type="GO" id="GO:0016812">
    <property type="term" value="F:hydrolase activity, acting on carbon-nitrogen (but not peptide) bonds, in cyclic amides"/>
    <property type="evidence" value="ECO:0007669"/>
    <property type="project" value="UniProtKB-UniRule"/>
</dbReference>
<feature type="binding site" evidence="3">
    <location>
        <position position="190"/>
    </location>
    <ligand>
        <name>substrate</name>
    </ligand>
</feature>
<dbReference type="InterPro" id="IPR043007">
    <property type="entry name" value="AtzD/Barbiturase_RUC"/>
</dbReference>
<dbReference type="AlphaFoldDB" id="A0A1A6C063"/>
<feature type="active site" description="Nucleophile" evidence="3">
    <location>
        <position position="228"/>
    </location>
</feature>
<feature type="binding site" evidence="3">
    <location>
        <begin position="228"/>
        <end position="229"/>
    </location>
    <ligand>
        <name>substrate</name>
    </ligand>
</feature>
<dbReference type="Proteomes" id="UP000029273">
    <property type="component" value="Unassembled WGS sequence"/>
</dbReference>
<dbReference type="Gene3D" id="3.30.1330.170">
    <property type="entry name" value="Cyanuric acid hydrolase/Barbiturase, RU A"/>
    <property type="match status" value="1"/>
</dbReference>
<comment type="domain">
    <text evidence="3">The monomer structure is formed from three repeating units (RUs) that share the same structure as one another. The monomer and the active site possess nearly threefold rotational symmetry, to the extent that the active site possesses three potential Ser-Lys catalytic dyads, but one of the 3 active site surfaces varies in composition suggesting it is involved in confering substrate specificity.</text>
</comment>
<evidence type="ECO:0000256" key="3">
    <source>
        <dbReference type="HAMAP-Rule" id="MF_01989"/>
    </source>
</evidence>
<comment type="subunit">
    <text evidence="3">Homotetramer.</text>
</comment>
<accession>A0A1A6C063</accession>
<dbReference type="RefSeq" id="WP_038091620.1">
    <property type="nucleotide sequence ID" value="NZ_JQSG02000006.1"/>
</dbReference>
<evidence type="ECO:0000313" key="4">
    <source>
        <dbReference type="EMBL" id="OBS07948.1"/>
    </source>
</evidence>
<proteinExistence type="inferred from homology"/>
<feature type="binding site" evidence="3">
    <location>
        <position position="51"/>
    </location>
    <ligand>
        <name>substrate</name>
    </ligand>
</feature>
<dbReference type="NCBIfam" id="TIGR02714">
    <property type="entry name" value="amido_AtzD_TrzD"/>
    <property type="match status" value="1"/>
</dbReference>
<dbReference type="HAMAP" id="MF_01989">
    <property type="entry name" value="Cyc_amidohydrol"/>
    <property type="match status" value="1"/>
</dbReference>
<feature type="active site" evidence="3">
    <location>
        <position position="161"/>
    </location>
</feature>
<comment type="function">
    <text evidence="3">Cyclic amide hydrolase of unknown substrate specificity. Catalyzes the hydrolytic ring-opening of a cyclic amide. Does not act on cyanuric acid nor barbituric acid.</text>
</comment>
<keyword evidence="2 3" id="KW-0378">Hydrolase</keyword>
<comment type="caution">
    <text evidence="3">Lacks conserved residue(s) required for the propagation of feature annotation.</text>
</comment>
<feature type="binding site" evidence="3">
    <location>
        <position position="325"/>
    </location>
    <ligand>
        <name>substrate</name>
    </ligand>
</feature>
<feature type="region of interest" description="RU C" evidence="3">
    <location>
        <begin position="251"/>
        <end position="366"/>
    </location>
</feature>
<keyword evidence="5" id="KW-1185">Reference proteome</keyword>
<organism evidence="4 5">
    <name type="scientific">Acidihalobacter prosperus</name>
    <dbReference type="NCBI Taxonomy" id="160660"/>
    <lineage>
        <taxon>Bacteria</taxon>
        <taxon>Pseudomonadati</taxon>
        <taxon>Pseudomonadota</taxon>
        <taxon>Gammaproteobacteria</taxon>
        <taxon>Chromatiales</taxon>
        <taxon>Ectothiorhodospiraceae</taxon>
        <taxon>Acidihalobacter</taxon>
    </lineage>
</organism>
<evidence type="ECO:0000256" key="1">
    <source>
        <dbReference type="ARBA" id="ARBA00010947"/>
    </source>
</evidence>
<evidence type="ECO:0000313" key="5">
    <source>
        <dbReference type="Proteomes" id="UP000029273"/>
    </source>
</evidence>
<feature type="binding site" evidence="3">
    <location>
        <begin position="82"/>
        <end position="83"/>
    </location>
    <ligand>
        <name>substrate</name>
    </ligand>
</feature>
<gene>
    <name evidence="4" type="ORF">Thpro_022198</name>
</gene>
<feature type="binding site" evidence="3">
    <location>
        <begin position="344"/>
        <end position="345"/>
    </location>
    <ligand>
        <name>substrate</name>
    </ligand>
</feature>
<feature type="region of interest" description="RU A" evidence="3">
    <location>
        <begin position="1"/>
        <end position="101"/>
    </location>
</feature>
<dbReference type="InterPro" id="IPR014086">
    <property type="entry name" value="AtzD/Barbiturase"/>
</dbReference>
<dbReference type="Pfam" id="PF09663">
    <property type="entry name" value="Amido_AtzD_TrzD"/>
    <property type="match status" value="1"/>
</dbReference>
<dbReference type="InterPro" id="IPR043006">
    <property type="entry name" value="AtzD/Barbiturase_RUB"/>
</dbReference>
<dbReference type="OrthoDB" id="569708at2"/>
<dbReference type="STRING" id="160660.BJI67_02625"/>
<dbReference type="EMBL" id="JQSG02000006">
    <property type="protein sequence ID" value="OBS07948.1"/>
    <property type="molecule type" value="Genomic_DNA"/>
</dbReference>
<reference evidence="4 5" key="1">
    <citation type="journal article" date="2014" name="Genome Announc.">
        <title>Draft Genome Sequence of the Iron-Oxidizing, Acidophilic, and Halotolerant 'Thiobacillus prosperus' Type Strain DSM 5130.</title>
        <authorList>
            <person name="Ossandon F.J."/>
            <person name="Cardenas J.P."/>
            <person name="Corbett M."/>
            <person name="Quatrini R."/>
            <person name="Holmes D.S."/>
            <person name="Watkin E."/>
        </authorList>
    </citation>
    <scope>NUCLEOTIDE SEQUENCE [LARGE SCALE GENOMIC DNA]</scope>
    <source>
        <strain evidence="4 5">DSM 5130</strain>
    </source>
</reference>
<dbReference type="Gene3D" id="3.30.1330.160">
    <property type="entry name" value="Cyanuric acid hydrolase/Barbituras, RU C"/>
    <property type="match status" value="1"/>
</dbReference>
<protein>
    <recommendedName>
        <fullName evidence="3">Cyclic amide hydrolase</fullName>
        <shortName evidence="3">CyAH</shortName>
        <ecNumber evidence="3">3.5.2.-</ecNumber>
    </recommendedName>
    <alternativeName>
        <fullName evidence="3">Ring-opening amidohydrolase</fullName>
    </alternativeName>
</protein>
<comment type="caution">
    <text evidence="4">The sequence shown here is derived from an EMBL/GenBank/DDBJ whole genome shotgun (WGS) entry which is preliminary data.</text>
</comment>
<sequence>MRIIAHRVATAGPGDVSGLAALLDAGELRADEILAVIGKTEGNGGVNDFTRELATRALGDLLAPRLECAPEAIEERIVLSFSGGTEGVASPHLLILSRRGAALAAPRTSKRLAIATGHTRALEPSEIGYRPMMEETARVVRELMRELAVDDPSDVHLVQIKGAIPGYDETQRVAAEAEGRPLRCDMVGSRAASALGVGIALGEIDDAAAGDDAVCRDWSLFSTRASVSAKPGLPRSEITLFANSAWWDGDLVIEHGVMRDIIDLDAIRDVLARLGLTAPGQLAPEQTARLVGIFAKSDADPRHRIRGRRHTMWTDADISDMRYSRCVVSALLAGVTGETAVYVSTRAEHHGPLGGGPVAMIARVDA</sequence>
<dbReference type="InterPro" id="IPR043008">
    <property type="entry name" value="AtzD/Barbiturase_RUA"/>
</dbReference>